<feature type="transmembrane region" description="Helical" evidence="1">
    <location>
        <begin position="184"/>
        <end position="203"/>
    </location>
</feature>
<dbReference type="RefSeq" id="WP_008539163.1">
    <property type="nucleotide sequence ID" value="NZ_QSVE01000017.1"/>
</dbReference>
<dbReference type="EMBL" id="QRST01000003">
    <property type="protein sequence ID" value="RGQ07447.1"/>
    <property type="molecule type" value="Genomic_DNA"/>
</dbReference>
<feature type="transmembrane region" description="Helical" evidence="1">
    <location>
        <begin position="107"/>
        <end position="127"/>
    </location>
</feature>
<feature type="transmembrane region" description="Helical" evidence="1">
    <location>
        <begin position="39"/>
        <end position="61"/>
    </location>
</feature>
<dbReference type="PANTHER" id="PTHR40078:SF1">
    <property type="entry name" value="INTEGRAL MEMBRANE PROTEIN"/>
    <property type="match status" value="1"/>
</dbReference>
<feature type="transmembrane region" description="Helical" evidence="1">
    <location>
        <begin position="7"/>
        <end position="27"/>
    </location>
</feature>
<keyword evidence="1" id="KW-1133">Transmembrane helix</keyword>
<dbReference type="AlphaFoldDB" id="A0A411ZXA9"/>
<sequence length="227" mass="25644">MIKRYGIFLIGLTFMSLGIVLIIKSALGTSPISSVPYVLSLALPFTVGQFNFAVSSLMFILQPIILRNKFEWVQILQVPMTFIFCAFIDLFMYIFSWLHPQAYYQHILVLLIGCICMGIGVTCQLLGRVVMLPGEGLVNAIATHWKLDFGKIKVIFDWSLVAIAGGLSLYYFGTIEGIREGTLVSAFATGLLVKFFMNMLLKFRVKRFGQLRQQYKMEKLKSKGNKV</sequence>
<gene>
    <name evidence="2" type="ORF">DWZ11_02605</name>
</gene>
<evidence type="ECO:0000256" key="1">
    <source>
        <dbReference type="SAM" id="Phobius"/>
    </source>
</evidence>
<evidence type="ECO:0000313" key="3">
    <source>
        <dbReference type="Proteomes" id="UP000284662"/>
    </source>
</evidence>
<accession>A0A411ZXA9</accession>
<keyword evidence="1" id="KW-0472">Membrane</keyword>
<comment type="caution">
    <text evidence="2">The sequence shown here is derived from an EMBL/GenBank/DDBJ whole genome shotgun (WGS) entry which is preliminary data.</text>
</comment>
<evidence type="ECO:0000313" key="2">
    <source>
        <dbReference type="EMBL" id="RGQ07447.1"/>
    </source>
</evidence>
<feature type="transmembrane region" description="Helical" evidence="1">
    <location>
        <begin position="73"/>
        <end position="95"/>
    </location>
</feature>
<reference evidence="2 3" key="1">
    <citation type="submission" date="2018-08" db="EMBL/GenBank/DDBJ databases">
        <title>A genome reference for cultivated species of the human gut microbiota.</title>
        <authorList>
            <person name="Zou Y."/>
            <person name="Xue W."/>
            <person name="Luo G."/>
        </authorList>
    </citation>
    <scope>NUCLEOTIDE SEQUENCE [LARGE SCALE GENOMIC DNA]</scope>
    <source>
        <strain evidence="2 3">AF29-2</strain>
    </source>
</reference>
<dbReference type="Pfam" id="PF19700">
    <property type="entry name" value="DUF6198"/>
    <property type="match status" value="1"/>
</dbReference>
<dbReference type="PANTHER" id="PTHR40078">
    <property type="entry name" value="INTEGRAL MEMBRANE PROTEIN-RELATED"/>
    <property type="match status" value="1"/>
</dbReference>
<proteinExistence type="predicted"/>
<dbReference type="InterPro" id="IPR038750">
    <property type="entry name" value="YczE/YyaS-like"/>
</dbReference>
<feature type="transmembrane region" description="Helical" evidence="1">
    <location>
        <begin position="154"/>
        <end position="172"/>
    </location>
</feature>
<organism evidence="2 3">
    <name type="scientific">Megamonas rupellensis</name>
    <dbReference type="NCBI Taxonomy" id="491921"/>
    <lineage>
        <taxon>Bacteria</taxon>
        <taxon>Bacillati</taxon>
        <taxon>Bacillota</taxon>
        <taxon>Negativicutes</taxon>
        <taxon>Selenomonadales</taxon>
        <taxon>Selenomonadaceae</taxon>
        <taxon>Megamonas</taxon>
    </lineage>
</organism>
<dbReference type="Proteomes" id="UP000284662">
    <property type="component" value="Unassembled WGS sequence"/>
</dbReference>
<keyword evidence="1" id="KW-0812">Transmembrane</keyword>
<name>A0A411ZXA9_9FIRM</name>
<dbReference type="GeneID" id="62777426"/>
<protein>
    <submittedName>
        <fullName evidence="2">YitT family protein</fullName>
    </submittedName>
</protein>